<gene>
    <name evidence="1" type="ORF">LOK49_LG10G02190</name>
</gene>
<reference evidence="1 2" key="1">
    <citation type="journal article" date="2022" name="Plant J.">
        <title>Chromosome-level genome of Camellia lanceoleosa provides a valuable resource for understanding genome evolution and self-incompatibility.</title>
        <authorList>
            <person name="Gong W."/>
            <person name="Xiao S."/>
            <person name="Wang L."/>
            <person name="Liao Z."/>
            <person name="Chang Y."/>
            <person name="Mo W."/>
            <person name="Hu G."/>
            <person name="Li W."/>
            <person name="Zhao G."/>
            <person name="Zhu H."/>
            <person name="Hu X."/>
            <person name="Ji K."/>
            <person name="Xiang X."/>
            <person name="Song Q."/>
            <person name="Yuan D."/>
            <person name="Jin S."/>
            <person name="Zhang L."/>
        </authorList>
    </citation>
    <scope>NUCLEOTIDE SEQUENCE [LARGE SCALE GENOMIC DNA]</scope>
    <source>
        <strain evidence="1">SQ_2022a</strain>
    </source>
</reference>
<dbReference type="Proteomes" id="UP001060215">
    <property type="component" value="Chromosome 10"/>
</dbReference>
<sequence>MELWVELVFSELQRAKRALGDTIARVMATVTRARLESPEFRRDEEMASHVLTRVHSFRDHLDGTFSTHRNELFFLLSKIERHGKGILKPHQIEVEFEALPKHAQHKLHDETFGEVLKSAQSCQTK</sequence>
<keyword evidence="2" id="KW-1185">Reference proteome</keyword>
<protein>
    <submittedName>
        <fullName evidence="1">Uncharacterized protein</fullName>
    </submittedName>
</protein>
<evidence type="ECO:0000313" key="2">
    <source>
        <dbReference type="Proteomes" id="UP001060215"/>
    </source>
</evidence>
<comment type="caution">
    <text evidence="1">The sequence shown here is derived from an EMBL/GenBank/DDBJ whole genome shotgun (WGS) entry which is preliminary data.</text>
</comment>
<dbReference type="EMBL" id="CM045767">
    <property type="protein sequence ID" value="KAI7997516.1"/>
    <property type="molecule type" value="Genomic_DNA"/>
</dbReference>
<evidence type="ECO:0000313" key="1">
    <source>
        <dbReference type="EMBL" id="KAI7997516.1"/>
    </source>
</evidence>
<name>A0ACC0GBS5_9ERIC</name>
<organism evidence="1 2">
    <name type="scientific">Camellia lanceoleosa</name>
    <dbReference type="NCBI Taxonomy" id="1840588"/>
    <lineage>
        <taxon>Eukaryota</taxon>
        <taxon>Viridiplantae</taxon>
        <taxon>Streptophyta</taxon>
        <taxon>Embryophyta</taxon>
        <taxon>Tracheophyta</taxon>
        <taxon>Spermatophyta</taxon>
        <taxon>Magnoliopsida</taxon>
        <taxon>eudicotyledons</taxon>
        <taxon>Gunneridae</taxon>
        <taxon>Pentapetalae</taxon>
        <taxon>asterids</taxon>
        <taxon>Ericales</taxon>
        <taxon>Theaceae</taxon>
        <taxon>Camellia</taxon>
    </lineage>
</organism>
<proteinExistence type="predicted"/>
<accession>A0ACC0GBS5</accession>